<dbReference type="SUPFAM" id="SSF109854">
    <property type="entry name" value="DinB/YfiT-like putative metalloenzymes"/>
    <property type="match status" value="1"/>
</dbReference>
<dbReference type="Pfam" id="PF12867">
    <property type="entry name" value="DinB_2"/>
    <property type="match status" value="1"/>
</dbReference>
<dbReference type="Proteomes" id="UP000319771">
    <property type="component" value="Unassembled WGS sequence"/>
</dbReference>
<dbReference type="EMBL" id="VBPB01000045">
    <property type="protein sequence ID" value="TMQ73746.1"/>
    <property type="molecule type" value="Genomic_DNA"/>
</dbReference>
<proteinExistence type="predicted"/>
<accession>A0A538UCX7</accession>
<protein>
    <submittedName>
        <fullName evidence="2">DUF664 domain-containing protein</fullName>
    </submittedName>
</protein>
<evidence type="ECO:0000259" key="1">
    <source>
        <dbReference type="Pfam" id="PF12867"/>
    </source>
</evidence>
<dbReference type="Gene3D" id="1.20.120.450">
    <property type="entry name" value="dinb family like domain"/>
    <property type="match status" value="1"/>
</dbReference>
<sequence length="191" mass="20875">MTEIARRILTPPAGYAATEAGLFVEQLDDQDRRLREDIQTMSAAELAWQPEPGLNSAGMLLAHIAIVEVHWIQIGPLAMADSDVAPVLGIGVDDDGMPLAAGGLPPATLREKDLTFYLDLQARARAHTKRSLASIGTADLDREITRRHPDGTPRAVINARWVLYHLVEHEAGHRGQILLLRHQHRIATGAA</sequence>
<organism evidence="2 3">
    <name type="scientific">Eiseniibacteriota bacterium</name>
    <dbReference type="NCBI Taxonomy" id="2212470"/>
    <lineage>
        <taxon>Bacteria</taxon>
        <taxon>Candidatus Eiseniibacteriota</taxon>
    </lineage>
</organism>
<gene>
    <name evidence="2" type="ORF">E6K81_03120</name>
</gene>
<feature type="domain" description="DinB-like" evidence="1">
    <location>
        <begin position="26"/>
        <end position="177"/>
    </location>
</feature>
<evidence type="ECO:0000313" key="2">
    <source>
        <dbReference type="EMBL" id="TMQ73746.1"/>
    </source>
</evidence>
<name>A0A538UCX7_UNCEI</name>
<dbReference type="InterPro" id="IPR024775">
    <property type="entry name" value="DinB-like"/>
</dbReference>
<dbReference type="InterPro" id="IPR034660">
    <property type="entry name" value="DinB/YfiT-like"/>
</dbReference>
<reference evidence="2 3" key="1">
    <citation type="journal article" date="2019" name="Nat. Microbiol.">
        <title>Mediterranean grassland soil C-N compound turnover is dependent on rainfall and depth, and is mediated by genomically divergent microorganisms.</title>
        <authorList>
            <person name="Diamond S."/>
            <person name="Andeer P.F."/>
            <person name="Li Z."/>
            <person name="Crits-Christoph A."/>
            <person name="Burstein D."/>
            <person name="Anantharaman K."/>
            <person name="Lane K.R."/>
            <person name="Thomas B.C."/>
            <person name="Pan C."/>
            <person name="Northen T.R."/>
            <person name="Banfield J.F."/>
        </authorList>
    </citation>
    <scope>NUCLEOTIDE SEQUENCE [LARGE SCALE GENOMIC DNA]</scope>
    <source>
        <strain evidence="2">WS_11</strain>
    </source>
</reference>
<comment type="caution">
    <text evidence="2">The sequence shown here is derived from an EMBL/GenBank/DDBJ whole genome shotgun (WGS) entry which is preliminary data.</text>
</comment>
<dbReference type="AlphaFoldDB" id="A0A538UCX7"/>
<evidence type="ECO:0000313" key="3">
    <source>
        <dbReference type="Proteomes" id="UP000319771"/>
    </source>
</evidence>